<dbReference type="Pfam" id="PF02770">
    <property type="entry name" value="Acyl-CoA_dh_M"/>
    <property type="match status" value="1"/>
</dbReference>
<dbReference type="RefSeq" id="WP_264989949.1">
    <property type="nucleotide sequence ID" value="NZ_BRZA01000005.1"/>
</dbReference>
<evidence type="ECO:0000259" key="5">
    <source>
        <dbReference type="Pfam" id="PF08028"/>
    </source>
</evidence>
<feature type="domain" description="Acyl-CoA dehydrogenase/oxidase N-terminal" evidence="4">
    <location>
        <begin position="21"/>
        <end position="94"/>
    </location>
</feature>
<dbReference type="PANTHER" id="PTHR43884:SF25">
    <property type="entry name" value="ACYL-COA DEHYDROGENASE YDBM-RELATED"/>
    <property type="match status" value="1"/>
</dbReference>
<accession>A0ABQ5NNV8</accession>
<name>A0ABQ5NNV8_9BACI</name>
<keyword evidence="1" id="KW-0285">Flavoprotein</keyword>
<evidence type="ECO:0000313" key="7">
    <source>
        <dbReference type="Proteomes" id="UP001065593"/>
    </source>
</evidence>
<dbReference type="Pfam" id="PF08028">
    <property type="entry name" value="Acyl-CoA_dh_2"/>
    <property type="match status" value="1"/>
</dbReference>
<dbReference type="Gene3D" id="1.10.540.10">
    <property type="entry name" value="Acyl-CoA dehydrogenase/oxidase, N-terminal domain"/>
    <property type="match status" value="1"/>
</dbReference>
<reference evidence="6" key="1">
    <citation type="submission" date="2022-08" db="EMBL/GenBank/DDBJ databases">
        <title>Draft genome sequence of Lysinibacillus sp. strain KH24.</title>
        <authorList>
            <person name="Kanbe H."/>
            <person name="Itoh H."/>
        </authorList>
    </citation>
    <scope>NUCLEOTIDE SEQUENCE</scope>
    <source>
        <strain evidence="6">KH24</strain>
    </source>
</reference>
<dbReference type="CDD" id="cd00567">
    <property type="entry name" value="ACAD"/>
    <property type="match status" value="1"/>
</dbReference>
<evidence type="ECO:0000256" key="1">
    <source>
        <dbReference type="ARBA" id="ARBA00022630"/>
    </source>
</evidence>
<proteinExistence type="predicted"/>
<dbReference type="InterPro" id="IPR013107">
    <property type="entry name" value="Acyl-CoA_DH_C"/>
</dbReference>
<comment type="caution">
    <text evidence="6">The sequence shown here is derived from an EMBL/GenBank/DDBJ whole genome shotgun (WGS) entry which is preliminary data.</text>
</comment>
<protein>
    <submittedName>
        <fullName evidence="6">Acyl-CoA dehydrogenase YdbM</fullName>
    </submittedName>
</protein>
<dbReference type="Pfam" id="PF02771">
    <property type="entry name" value="Acyl-CoA_dh_N"/>
    <property type="match status" value="1"/>
</dbReference>
<dbReference type="PIRSF" id="PIRSF016578">
    <property type="entry name" value="HsaA"/>
    <property type="match status" value="1"/>
</dbReference>
<dbReference type="Gene3D" id="2.40.110.10">
    <property type="entry name" value="Butyryl-CoA Dehydrogenase, subunit A, domain 2"/>
    <property type="match status" value="1"/>
</dbReference>
<feature type="domain" description="Acyl-CoA dehydrogenase C-terminal" evidence="5">
    <location>
        <begin position="244"/>
        <end position="361"/>
    </location>
</feature>
<keyword evidence="2" id="KW-0560">Oxidoreductase</keyword>
<dbReference type="SUPFAM" id="SSF47203">
    <property type="entry name" value="Acyl-CoA dehydrogenase C-terminal domain-like"/>
    <property type="match status" value="1"/>
</dbReference>
<gene>
    <name evidence="6" type="primary">ydbM</name>
    <name evidence="6" type="ORF">LYSBPC_31550</name>
</gene>
<dbReference type="InterPro" id="IPR013786">
    <property type="entry name" value="AcylCoA_DH/ox_N"/>
</dbReference>
<evidence type="ECO:0000259" key="4">
    <source>
        <dbReference type="Pfam" id="PF02771"/>
    </source>
</evidence>
<evidence type="ECO:0000259" key="3">
    <source>
        <dbReference type="Pfam" id="PF02770"/>
    </source>
</evidence>
<keyword evidence="7" id="KW-1185">Reference proteome</keyword>
<dbReference type="Gene3D" id="1.20.140.10">
    <property type="entry name" value="Butyryl-CoA Dehydrogenase, subunit A, domain 3"/>
    <property type="match status" value="1"/>
</dbReference>
<feature type="domain" description="Acyl-CoA oxidase/dehydrogenase middle" evidence="3">
    <location>
        <begin position="125"/>
        <end position="216"/>
    </location>
</feature>
<dbReference type="EMBL" id="BRZA01000005">
    <property type="protein sequence ID" value="GLC90028.1"/>
    <property type="molecule type" value="Genomic_DNA"/>
</dbReference>
<sequence length="382" mass="42531">MKELFIKTERQRYWLQKLATIAEPIKAGATEVDEKAHFPFEAHRLLLQLGYPKLTLPMEYGGEGFTVYDMVLIQETLASYDENSSLSLGWTLGAVGEIYERKIWSPAVLKTISQEIMKGAIINRAASEVATGSPTRGGRPQTNAVSVKKGWRLNGRKIFTTAAPVLDYFLTSAWIEEKQQVGFFLIPKSTEGLSVEENWDMAAMRGTSSHDIVLQNAIVPAEYLVELVDQTNAKKVSGWLLHIPATYLGIAQAARDYAVDFAKHYQPNSLQVPISTLPNVHQLIGNMELKLQQARFVLYGAAEAYDDPARRPLLVNEIAVAKHTVTNLAIQTVDQAMRIVGAKSLQLTCPLQRHYRNVRAGLHNPPMDDMTIQKLAQSAIDS</sequence>
<dbReference type="InterPro" id="IPR046373">
    <property type="entry name" value="Acyl-CoA_Oxase/DH_mid-dom_sf"/>
</dbReference>
<dbReference type="InterPro" id="IPR006091">
    <property type="entry name" value="Acyl-CoA_Oxase/DH_mid-dom"/>
</dbReference>
<dbReference type="InterPro" id="IPR036250">
    <property type="entry name" value="AcylCo_DH-like_C"/>
</dbReference>
<dbReference type="Proteomes" id="UP001065593">
    <property type="component" value="Unassembled WGS sequence"/>
</dbReference>
<evidence type="ECO:0000256" key="2">
    <source>
        <dbReference type="ARBA" id="ARBA00023002"/>
    </source>
</evidence>
<organism evidence="6 7">
    <name type="scientific">Lysinibacillus piscis</name>
    <dbReference type="NCBI Taxonomy" id="2518931"/>
    <lineage>
        <taxon>Bacteria</taxon>
        <taxon>Bacillati</taxon>
        <taxon>Bacillota</taxon>
        <taxon>Bacilli</taxon>
        <taxon>Bacillales</taxon>
        <taxon>Bacillaceae</taxon>
        <taxon>Lysinibacillus</taxon>
    </lineage>
</organism>
<dbReference type="SUPFAM" id="SSF56645">
    <property type="entry name" value="Acyl-CoA dehydrogenase NM domain-like"/>
    <property type="match status" value="1"/>
</dbReference>
<dbReference type="InterPro" id="IPR009100">
    <property type="entry name" value="AcylCoA_DH/oxidase_NM_dom_sf"/>
</dbReference>
<dbReference type="InterPro" id="IPR037069">
    <property type="entry name" value="AcylCoA_DH/ox_N_sf"/>
</dbReference>
<evidence type="ECO:0000313" key="6">
    <source>
        <dbReference type="EMBL" id="GLC90028.1"/>
    </source>
</evidence>
<dbReference type="PANTHER" id="PTHR43884">
    <property type="entry name" value="ACYL-COA DEHYDROGENASE"/>
    <property type="match status" value="1"/>
</dbReference>